<name>A0A1R3KYN7_COCAP</name>
<evidence type="ECO:0000313" key="1">
    <source>
        <dbReference type="EMBL" id="OMP12139.1"/>
    </source>
</evidence>
<gene>
    <name evidence="1" type="ORF">CCACVL1_00106</name>
</gene>
<dbReference type="AlphaFoldDB" id="A0A1R3KYN7"/>
<dbReference type="EMBL" id="AWWV01000377">
    <property type="protein sequence ID" value="OMP12139.1"/>
    <property type="molecule type" value="Genomic_DNA"/>
</dbReference>
<reference evidence="1 2" key="1">
    <citation type="submission" date="2013-09" db="EMBL/GenBank/DDBJ databases">
        <title>Corchorus capsularis genome sequencing.</title>
        <authorList>
            <person name="Alam M."/>
            <person name="Haque M.S."/>
            <person name="Islam M.S."/>
            <person name="Emdad E.M."/>
            <person name="Islam M.M."/>
            <person name="Ahmed B."/>
            <person name="Halim A."/>
            <person name="Hossen Q.M.M."/>
            <person name="Hossain M.Z."/>
            <person name="Ahmed R."/>
            <person name="Khan M.M."/>
            <person name="Islam R."/>
            <person name="Rashid M.M."/>
            <person name="Khan S.A."/>
            <person name="Rahman M.S."/>
            <person name="Alam M."/>
        </authorList>
    </citation>
    <scope>NUCLEOTIDE SEQUENCE [LARGE SCALE GENOMIC DNA]</scope>
    <source>
        <strain evidence="2">cv. CVL-1</strain>
        <tissue evidence="1">Whole seedling</tissue>
    </source>
</reference>
<proteinExistence type="predicted"/>
<comment type="caution">
    <text evidence="1">The sequence shown here is derived from an EMBL/GenBank/DDBJ whole genome shotgun (WGS) entry which is preliminary data.</text>
</comment>
<sequence length="26" mass="3007">MWPKEKRKISCKPGVEFQEYPGLLAA</sequence>
<protein>
    <submittedName>
        <fullName evidence="1">Uncharacterized protein</fullName>
    </submittedName>
</protein>
<organism evidence="1 2">
    <name type="scientific">Corchorus capsularis</name>
    <name type="common">Jute</name>
    <dbReference type="NCBI Taxonomy" id="210143"/>
    <lineage>
        <taxon>Eukaryota</taxon>
        <taxon>Viridiplantae</taxon>
        <taxon>Streptophyta</taxon>
        <taxon>Embryophyta</taxon>
        <taxon>Tracheophyta</taxon>
        <taxon>Spermatophyta</taxon>
        <taxon>Magnoliopsida</taxon>
        <taxon>eudicotyledons</taxon>
        <taxon>Gunneridae</taxon>
        <taxon>Pentapetalae</taxon>
        <taxon>rosids</taxon>
        <taxon>malvids</taxon>
        <taxon>Malvales</taxon>
        <taxon>Malvaceae</taxon>
        <taxon>Grewioideae</taxon>
        <taxon>Apeibeae</taxon>
        <taxon>Corchorus</taxon>
    </lineage>
</organism>
<evidence type="ECO:0000313" key="2">
    <source>
        <dbReference type="Proteomes" id="UP000188268"/>
    </source>
</evidence>
<keyword evidence="2" id="KW-1185">Reference proteome</keyword>
<dbReference type="Gramene" id="OMP12139">
    <property type="protein sequence ID" value="OMP12139"/>
    <property type="gene ID" value="CCACVL1_00106"/>
</dbReference>
<dbReference type="Proteomes" id="UP000188268">
    <property type="component" value="Unassembled WGS sequence"/>
</dbReference>
<accession>A0A1R3KYN7</accession>